<accession>A0A1Z5IAP7</accession>
<keyword evidence="1" id="KW-0472">Membrane</keyword>
<dbReference type="Proteomes" id="UP000198374">
    <property type="component" value="Unassembled WGS sequence"/>
</dbReference>
<feature type="transmembrane region" description="Helical" evidence="1">
    <location>
        <begin position="61"/>
        <end position="79"/>
    </location>
</feature>
<evidence type="ECO:0000256" key="1">
    <source>
        <dbReference type="SAM" id="Phobius"/>
    </source>
</evidence>
<gene>
    <name evidence="2" type="ORF">IWT30_00667</name>
</gene>
<sequence>MTVQLKSARPSKQMYQNNEVYASTHYKYMSGATTKVKHPLVEPQEKASVETRTVKKKKSSWWVTIGTGYLFLKLGIWVWPYIESWVIALGMLFFMLLGLFLLYLFCVWLDNKTGGGGGYSGDPYDDSYDAGWFDSWAFHNDDHNDNLY</sequence>
<keyword evidence="1" id="KW-1133">Transmembrane helix</keyword>
<evidence type="ECO:0000313" key="3">
    <source>
        <dbReference type="Proteomes" id="UP000198374"/>
    </source>
</evidence>
<evidence type="ECO:0000313" key="2">
    <source>
        <dbReference type="EMBL" id="GAW98708.1"/>
    </source>
</evidence>
<comment type="caution">
    <text evidence="2">The sequence shown here is derived from an EMBL/GenBank/DDBJ whole genome shotgun (WGS) entry which is preliminary data.</text>
</comment>
<reference evidence="2 3" key="1">
    <citation type="submission" date="2015-11" db="EMBL/GenBank/DDBJ databases">
        <title>Draft genome sequences of new species of the genus Lactobacillus isolated from orchardgrass silage.</title>
        <authorList>
            <person name="Tohno M."/>
            <person name="Tanizawa Y."/>
            <person name="Arita M."/>
        </authorList>
    </citation>
    <scope>NUCLEOTIDE SEQUENCE [LARGE SCALE GENOMIC DNA]</scope>
    <source>
        <strain evidence="2 3">IWT30</strain>
    </source>
</reference>
<name>A0A1Z5IAP7_9LACO</name>
<dbReference type="EMBL" id="BCMF01000003">
    <property type="protein sequence ID" value="GAW98708.1"/>
    <property type="molecule type" value="Genomic_DNA"/>
</dbReference>
<dbReference type="AlphaFoldDB" id="A0A1Z5IAP7"/>
<protein>
    <submittedName>
        <fullName evidence="2">Uncharacterized protein</fullName>
    </submittedName>
</protein>
<keyword evidence="1" id="KW-0812">Transmembrane</keyword>
<organism evidence="2 3">
    <name type="scientific">Secundilactobacillus mixtipabuli</name>
    <dbReference type="NCBI Taxonomy" id="1435342"/>
    <lineage>
        <taxon>Bacteria</taxon>
        <taxon>Bacillati</taxon>
        <taxon>Bacillota</taxon>
        <taxon>Bacilli</taxon>
        <taxon>Lactobacillales</taxon>
        <taxon>Lactobacillaceae</taxon>
        <taxon>Secundilactobacillus</taxon>
    </lineage>
</organism>
<feature type="transmembrane region" description="Helical" evidence="1">
    <location>
        <begin position="85"/>
        <end position="109"/>
    </location>
</feature>
<proteinExistence type="predicted"/>
<keyword evidence="3" id="KW-1185">Reference proteome</keyword>